<evidence type="ECO:0000256" key="2">
    <source>
        <dbReference type="SAM" id="Phobius"/>
    </source>
</evidence>
<feature type="region of interest" description="Disordered" evidence="1">
    <location>
        <begin position="1165"/>
        <end position="1198"/>
    </location>
</feature>
<dbReference type="PANTHER" id="PTHR36153:SF1">
    <property type="entry name" value="TYPE VI SECRETION SYSTEM COMPONENT TSSM1"/>
    <property type="match status" value="1"/>
</dbReference>
<evidence type="ECO:0000259" key="4">
    <source>
        <dbReference type="Pfam" id="PF06761"/>
    </source>
</evidence>
<evidence type="ECO:0000313" key="7">
    <source>
        <dbReference type="Proteomes" id="UP000198866"/>
    </source>
</evidence>
<dbReference type="Pfam" id="PF21070">
    <property type="entry name" value="IcmF_helical"/>
    <property type="match status" value="1"/>
</dbReference>
<evidence type="ECO:0000256" key="1">
    <source>
        <dbReference type="SAM" id="MobiDB-lite"/>
    </source>
</evidence>
<dbReference type="STRING" id="667676.SAMN05192539_10036"/>
<accession>A0A1H6RZU9</accession>
<dbReference type="InterPro" id="IPR009612">
    <property type="entry name" value="IcmF-rel"/>
</dbReference>
<evidence type="ECO:0000259" key="3">
    <source>
        <dbReference type="Pfam" id="PF06744"/>
    </source>
</evidence>
<feature type="domain" description="IcmF-related" evidence="4">
    <location>
        <begin position="417"/>
        <end position="730"/>
    </location>
</feature>
<protein>
    <submittedName>
        <fullName evidence="6">Type VI secretion system protein ImpL</fullName>
    </submittedName>
</protein>
<gene>
    <name evidence="6" type="ORF">SAMN05192539_10036</name>
</gene>
<dbReference type="InterPro" id="IPR048677">
    <property type="entry name" value="TssM1_hel"/>
</dbReference>
<feature type="transmembrane region" description="Helical" evidence="2">
    <location>
        <begin position="42"/>
        <end position="61"/>
    </location>
</feature>
<evidence type="ECO:0000259" key="5">
    <source>
        <dbReference type="Pfam" id="PF21070"/>
    </source>
</evidence>
<feature type="region of interest" description="Disordered" evidence="1">
    <location>
        <begin position="754"/>
        <end position="801"/>
    </location>
</feature>
<feature type="domain" description="Type VI secretion system component TssM1 helical" evidence="5">
    <location>
        <begin position="890"/>
        <end position="994"/>
    </location>
</feature>
<dbReference type="RefSeq" id="WP_090863628.1">
    <property type="nucleotide sequence ID" value="NZ_FNYE01000003.1"/>
</dbReference>
<dbReference type="Proteomes" id="UP000198866">
    <property type="component" value="Unassembled WGS sequence"/>
</dbReference>
<reference evidence="7" key="1">
    <citation type="submission" date="2016-10" db="EMBL/GenBank/DDBJ databases">
        <authorList>
            <person name="Varghese N."/>
            <person name="Submissions S."/>
        </authorList>
    </citation>
    <scope>NUCLEOTIDE SEQUENCE [LARGE SCALE GENOMIC DNA]</scope>
    <source>
        <strain evidence="7">LMG 26031</strain>
    </source>
</reference>
<keyword evidence="2" id="KW-1133">Transmembrane helix</keyword>
<keyword evidence="2" id="KW-0472">Membrane</keyword>
<feature type="transmembrane region" description="Helical" evidence="2">
    <location>
        <begin position="12"/>
        <end position="30"/>
    </location>
</feature>
<name>A0A1H6RZU9_9BURK</name>
<evidence type="ECO:0000313" key="6">
    <source>
        <dbReference type="EMBL" id="SEI61189.1"/>
    </source>
</evidence>
<feature type="domain" description="Type VI secretion system IcmF C-terminal" evidence="3">
    <location>
        <begin position="999"/>
        <end position="1091"/>
    </location>
</feature>
<dbReference type="InterPro" id="IPR010623">
    <property type="entry name" value="IcmF_C"/>
</dbReference>
<keyword evidence="7" id="KW-1185">Reference proteome</keyword>
<sequence>MKNDKKYIWGRWLVVAAIVAVLAAAILYTVDVKDLTAWFVRYRPVLIGAALLAAAALAVVLPRRRQVRLAIQQASKDQGVEPPTPADSAAAAAEDRAAQAVARAKELKLQLKERHGFRWTYAQPWLLVAGDSAVVGRLMPELETRGSLVTDAAVLLWGGTGPDGRPDEVWLRQIRRLRCRRPVDAVVLTLDGDAPLPHSSRGANTWGMSLARITGLLRWTAPVYVLDVSGSDHIHPAGAPVAGCEFKGAADANAIGAALMTLRDRLADQGVWRLTHNSRDDQTAELSAHLDGRGAPLSQWIAGLSAWQRRPLPFAGSFFVPWPSTGRTEPASDDIYLPLWRHLADAAKRTSGRRTLSHPLTIFTTAASIAVALWSTCMLVSAATNARELTLTSESVRNLNTAPDSASRLRSLLPVQQRIDFYEERVQHHAPLFTRFGLNHDAQALAAVWKPYTRAARDALITPVQQNLEAQLVDLNQMQTVQLDDQVNRLAQDGHKALKTYLMMAEPAHAEPAFMTPLLPHYWNTTADLPPGEKLDLSQRLLAFYAQHLKQHPDWRIETRDDVVSGSRQTLLAVIGVKNSEDTIYEDILNSVGRKYPDQTLASLTAGTDTRGLFRTSASVPGVFTREAWEGTIAQAIDDAAKHNGTASDWVLAGAGNANGAQQNQSASSPEALKAALTSRYFADYAERWQTFMNTIQWESAPSMPAAIGQLKAMADARQSPLIALMKALDWQGGAGAQKDSLSDTLVTKAQNIFRSSKTEEPQAARPDPAGPLGPSFGPVLRLVAPGNAGDAPSSGKAASTGYSDLSLQRYLERVTTLRLRLQQIGDSPDADAQARQVAQTLFQGKGSELADTQSYARLIAASLGAQWAGMGDSLFVRPVAQALQTVLQPAQASLNEAWQQTIVSTWNRSFAGRYPFASTGNDASLPELARFLRPQGGLISAFLASQLAGVLELQGDQWVPVTAGTTSLAFEPSFLNAINTLQRIAGHLLAQGEPQYRFDIRPVPSPGITDTLLTVDGQKLHYFNQQETWQAMNWPSNDPQKTGTRLEWQTEKAGTNRSLEFDGRWALVRMLEHARVEPVDSATYVLTWQASPFVKEIRPAAAKSASDPAYDIDTLIASEPGKTALGSDTHALSYTMRTDVGKGPLELLALRGFALPSRIFMTRSPGATNTARDNSPPPLPKAALDAGKRAAMPLPQS</sequence>
<proteinExistence type="predicted"/>
<dbReference type="Pfam" id="PF06744">
    <property type="entry name" value="IcmF_C"/>
    <property type="match status" value="1"/>
</dbReference>
<feature type="transmembrane region" description="Helical" evidence="2">
    <location>
        <begin position="360"/>
        <end position="383"/>
    </location>
</feature>
<dbReference type="OrthoDB" id="9758229at2"/>
<dbReference type="EMBL" id="FNYE01000003">
    <property type="protein sequence ID" value="SEI61189.1"/>
    <property type="molecule type" value="Genomic_DNA"/>
</dbReference>
<organism evidence="6 7">
    <name type="scientific">Paraburkholderia diazotrophica</name>
    <dbReference type="NCBI Taxonomy" id="667676"/>
    <lineage>
        <taxon>Bacteria</taxon>
        <taxon>Pseudomonadati</taxon>
        <taxon>Pseudomonadota</taxon>
        <taxon>Betaproteobacteria</taxon>
        <taxon>Burkholderiales</taxon>
        <taxon>Burkholderiaceae</taxon>
        <taxon>Paraburkholderia</taxon>
    </lineage>
</organism>
<keyword evidence="2" id="KW-0812">Transmembrane</keyword>
<dbReference type="AlphaFoldDB" id="A0A1H6RZU9"/>
<dbReference type="InterPro" id="IPR053156">
    <property type="entry name" value="T6SS_TssM-like"/>
</dbReference>
<dbReference type="Pfam" id="PF06761">
    <property type="entry name" value="IcmF-related"/>
    <property type="match status" value="1"/>
</dbReference>
<dbReference type="PANTHER" id="PTHR36153">
    <property type="entry name" value="INNER MEMBRANE PROTEIN-RELATED"/>
    <property type="match status" value="1"/>
</dbReference>